<dbReference type="RefSeq" id="WP_058890149.1">
    <property type="nucleotide sequence ID" value="NZ_LQBL01000003.1"/>
</dbReference>
<evidence type="ECO:0000313" key="4">
    <source>
        <dbReference type="Proteomes" id="UP000054837"/>
    </source>
</evidence>
<feature type="region of interest" description="Disordered" evidence="1">
    <location>
        <begin position="23"/>
        <end position="91"/>
    </location>
</feature>
<reference evidence="3 4" key="1">
    <citation type="submission" date="2015-12" db="EMBL/GenBank/DDBJ databases">
        <title>Serinicoccus chungangenesis strain CD08_5 genome sequencing and assembly.</title>
        <authorList>
            <person name="Chander A.M."/>
            <person name="Kaur G."/>
            <person name="Nair G.R."/>
            <person name="Dhawan D.K."/>
            <person name="Kochhar R.K."/>
            <person name="Mayilraj S."/>
            <person name="Bhadada S.K."/>
        </authorList>
    </citation>
    <scope>NUCLEOTIDE SEQUENCE [LARGE SCALE GENOMIC DNA]</scope>
    <source>
        <strain evidence="3 4">CD08_5</strain>
    </source>
</reference>
<evidence type="ECO:0000313" key="3">
    <source>
        <dbReference type="EMBL" id="KUG58472.1"/>
    </source>
</evidence>
<dbReference type="EMBL" id="LQBL01000003">
    <property type="protein sequence ID" value="KUG58472.1"/>
    <property type="molecule type" value="Genomic_DNA"/>
</dbReference>
<accession>A0A0W8IEZ6</accession>
<dbReference type="OrthoDB" id="5801841at2"/>
<gene>
    <name evidence="3" type="ORF">AVL62_11270</name>
</gene>
<sequence>MTRNRRPILAVTTLSLAALLSACGDADGGTDGEQAATPTQSEDAGGEGSGGEDGEADESEDPSMSTDEPGAGDRPTQTQIAPGGGDVSLPLGAVPDAVVQRSDVQEAVEAEAERAGVEPEAVTIAGYADVTWSDGSIGCPTPGMMYTQALVPGHQLVLEVDGSYASYHAAEGKAFSYCAQPVGPATSQSSGGPVTDR</sequence>
<evidence type="ECO:0008006" key="5">
    <source>
        <dbReference type="Google" id="ProtNLM"/>
    </source>
</evidence>
<proteinExistence type="predicted"/>
<feature type="signal peptide" evidence="2">
    <location>
        <begin position="1"/>
        <end position="26"/>
    </location>
</feature>
<evidence type="ECO:0000256" key="1">
    <source>
        <dbReference type="SAM" id="MobiDB-lite"/>
    </source>
</evidence>
<organism evidence="3 4">
    <name type="scientific">Serinicoccus chungangensis</name>
    <dbReference type="NCBI Taxonomy" id="767452"/>
    <lineage>
        <taxon>Bacteria</taxon>
        <taxon>Bacillati</taxon>
        <taxon>Actinomycetota</taxon>
        <taxon>Actinomycetes</taxon>
        <taxon>Micrococcales</taxon>
        <taxon>Ornithinimicrobiaceae</taxon>
        <taxon>Serinicoccus</taxon>
    </lineage>
</organism>
<keyword evidence="4" id="KW-1185">Reference proteome</keyword>
<evidence type="ECO:0000256" key="2">
    <source>
        <dbReference type="SAM" id="SignalP"/>
    </source>
</evidence>
<dbReference type="AlphaFoldDB" id="A0A0W8IEZ6"/>
<dbReference type="Proteomes" id="UP000054837">
    <property type="component" value="Unassembled WGS sequence"/>
</dbReference>
<comment type="caution">
    <text evidence="3">The sequence shown here is derived from an EMBL/GenBank/DDBJ whole genome shotgun (WGS) entry which is preliminary data.</text>
</comment>
<name>A0A0W8IEZ6_9MICO</name>
<protein>
    <recommendedName>
        <fullName evidence="5">PASTA domain-containing protein</fullName>
    </recommendedName>
</protein>
<dbReference type="PROSITE" id="PS51257">
    <property type="entry name" value="PROKAR_LIPOPROTEIN"/>
    <property type="match status" value="1"/>
</dbReference>
<feature type="chain" id="PRO_5039674939" description="PASTA domain-containing protein" evidence="2">
    <location>
        <begin position="27"/>
        <end position="197"/>
    </location>
</feature>
<feature type="compositionally biased region" description="Acidic residues" evidence="1">
    <location>
        <begin position="50"/>
        <end position="61"/>
    </location>
</feature>
<keyword evidence="2" id="KW-0732">Signal</keyword>